<reference evidence="4 5" key="1">
    <citation type="submission" date="2019-01" db="EMBL/GenBank/DDBJ databases">
        <authorList>
            <person name="Chen W.-M."/>
        </authorList>
    </citation>
    <scope>NUCLEOTIDE SEQUENCE [LARGE SCALE GENOMIC DNA]</scope>
    <source>
        <strain evidence="4 5">FSY-9</strain>
    </source>
</reference>
<accession>A0A3S2VQP9</accession>
<dbReference type="InterPro" id="IPR029058">
    <property type="entry name" value="AB_hydrolase_fold"/>
</dbReference>
<sequence length="549" mass="58738">MKQAIAGAGMVILSSAALAGAPVGMTPVAGDPVRIASGLVAGTHLDEGVDAYLGIPYAKPPLGDLRWRAPQPVTWQGVWNADRKGAQCIQMLRRHDINHYFGEEVSGEDCLNLNLWKPASAKAGDKLPVIVFIYGGAGTIGSAGMAHYDGAAVARHGALFVNMNYRVGLLGFMSHPELSAEQGGHSGNYGYLDQNAALRWVHDNIAAFGGDPEKVILVGQSFGASSVAAQVMSPLSKGLFRGAVLSSGCNLTREGVPLAQGEKTGLEVQKRLGLANLHALRQAPADQILSQQAESQNLTVTAGVAIPRVMDGYFWPGTVAQGLRNHQGSAVPLIANSNSDDNDALRYPLTQARNLAEYRELAARMYGKDAEAFLRLYPVRQDSDVPIVSRQAAMESGFLAGSRDCAVLNKLYNQQPTYVSLFTRRHPYRAGVVIADQDTASVGAYHNADIPYFFGTLDAFNLIRPTRDWTADDKALSEAMLGSLIAFARTGVPPIAGKAWPVWNEKAPDYAIWGGKAPKARMDLARMDWIAAHPPAAVDVKSGGLRAKD</sequence>
<dbReference type="GO" id="GO:0052689">
    <property type="term" value="F:carboxylic ester hydrolase activity"/>
    <property type="evidence" value="ECO:0007669"/>
    <property type="project" value="TreeGrafter"/>
</dbReference>
<evidence type="ECO:0000256" key="1">
    <source>
        <dbReference type="ARBA" id="ARBA00022801"/>
    </source>
</evidence>
<dbReference type="AlphaFoldDB" id="A0A3S2VQP9"/>
<dbReference type="InterPro" id="IPR050654">
    <property type="entry name" value="AChE-related_enzymes"/>
</dbReference>
<dbReference type="SUPFAM" id="SSF53474">
    <property type="entry name" value="alpha/beta-Hydrolases"/>
    <property type="match status" value="1"/>
</dbReference>
<protein>
    <submittedName>
        <fullName evidence="4">Carboxylesterase</fullName>
    </submittedName>
</protein>
<keyword evidence="5" id="KW-1185">Reference proteome</keyword>
<dbReference type="RefSeq" id="WP_127711686.1">
    <property type="nucleotide sequence ID" value="NZ_SACO01000019.1"/>
</dbReference>
<dbReference type="PANTHER" id="PTHR43918:SF4">
    <property type="entry name" value="CARBOXYLIC ESTER HYDROLASE"/>
    <property type="match status" value="1"/>
</dbReference>
<name>A0A3S2VQP9_9SPHN</name>
<dbReference type="OrthoDB" id="9775851at2"/>
<feature type="chain" id="PRO_5018735511" evidence="2">
    <location>
        <begin position="20"/>
        <end position="549"/>
    </location>
</feature>
<gene>
    <name evidence="4" type="ORF">EOE18_16865</name>
</gene>
<organism evidence="4 5">
    <name type="scientific">Novosphingobium umbonatum</name>
    <dbReference type="NCBI Taxonomy" id="1908524"/>
    <lineage>
        <taxon>Bacteria</taxon>
        <taxon>Pseudomonadati</taxon>
        <taxon>Pseudomonadota</taxon>
        <taxon>Alphaproteobacteria</taxon>
        <taxon>Sphingomonadales</taxon>
        <taxon>Sphingomonadaceae</taxon>
        <taxon>Novosphingobium</taxon>
    </lineage>
</organism>
<evidence type="ECO:0000313" key="5">
    <source>
        <dbReference type="Proteomes" id="UP000282837"/>
    </source>
</evidence>
<dbReference type="Proteomes" id="UP000282837">
    <property type="component" value="Unassembled WGS sequence"/>
</dbReference>
<keyword evidence="1" id="KW-0378">Hydrolase</keyword>
<dbReference type="Gene3D" id="3.40.50.1820">
    <property type="entry name" value="alpha/beta hydrolase"/>
    <property type="match status" value="1"/>
</dbReference>
<dbReference type="InterPro" id="IPR002018">
    <property type="entry name" value="CarbesteraseB"/>
</dbReference>
<dbReference type="EMBL" id="SACO01000019">
    <property type="protein sequence ID" value="RVU03206.1"/>
    <property type="molecule type" value="Genomic_DNA"/>
</dbReference>
<feature type="signal peptide" evidence="2">
    <location>
        <begin position="1"/>
        <end position="19"/>
    </location>
</feature>
<feature type="domain" description="Carboxylesterase type B" evidence="3">
    <location>
        <begin position="33"/>
        <end position="510"/>
    </location>
</feature>
<evidence type="ECO:0000256" key="2">
    <source>
        <dbReference type="SAM" id="SignalP"/>
    </source>
</evidence>
<dbReference type="Pfam" id="PF00135">
    <property type="entry name" value="COesterase"/>
    <property type="match status" value="1"/>
</dbReference>
<proteinExistence type="predicted"/>
<evidence type="ECO:0000313" key="4">
    <source>
        <dbReference type="EMBL" id="RVU03206.1"/>
    </source>
</evidence>
<dbReference type="PANTHER" id="PTHR43918">
    <property type="entry name" value="ACETYLCHOLINESTERASE"/>
    <property type="match status" value="1"/>
</dbReference>
<comment type="caution">
    <text evidence="4">The sequence shown here is derived from an EMBL/GenBank/DDBJ whole genome shotgun (WGS) entry which is preliminary data.</text>
</comment>
<keyword evidence="2" id="KW-0732">Signal</keyword>
<evidence type="ECO:0000259" key="3">
    <source>
        <dbReference type="Pfam" id="PF00135"/>
    </source>
</evidence>